<name>A0A9Q4C2S8_9EURY</name>
<feature type="active site" evidence="5 6">
    <location>
        <position position="281"/>
    </location>
</feature>
<evidence type="ECO:0000256" key="5">
    <source>
        <dbReference type="HAMAP-Rule" id="MF_00099"/>
    </source>
</evidence>
<evidence type="ECO:0000313" key="10">
    <source>
        <dbReference type="EMBL" id="MCX2818418.1"/>
    </source>
</evidence>
<evidence type="ECO:0000256" key="2">
    <source>
        <dbReference type="ARBA" id="ARBA00022500"/>
    </source>
</evidence>
<feature type="domain" description="Response regulatory" evidence="8">
    <location>
        <begin position="2"/>
        <end position="118"/>
    </location>
</feature>
<dbReference type="GO" id="GO:0005737">
    <property type="term" value="C:cytoplasm"/>
    <property type="evidence" value="ECO:0007669"/>
    <property type="project" value="UniProtKB-SubCell"/>
</dbReference>
<proteinExistence type="inferred from homology"/>
<evidence type="ECO:0000256" key="6">
    <source>
        <dbReference type="PROSITE-ProRule" id="PRU00050"/>
    </source>
</evidence>
<dbReference type="InterPro" id="IPR011006">
    <property type="entry name" value="CheY-like_superfamily"/>
</dbReference>
<dbReference type="PROSITE" id="PS50110">
    <property type="entry name" value="RESPONSE_REGULATORY"/>
    <property type="match status" value="1"/>
</dbReference>
<feature type="domain" description="CheB-type methylesterase" evidence="9">
    <location>
        <begin position="145"/>
        <end position="339"/>
    </location>
</feature>
<keyword evidence="1 5" id="KW-0963">Cytoplasm</keyword>
<gene>
    <name evidence="5 10" type="primary">cheB</name>
    <name evidence="10" type="ORF">EGH25_03505</name>
</gene>
<keyword evidence="10" id="KW-0489">Methyltransferase</keyword>
<comment type="catalytic activity">
    <reaction evidence="4 5">
        <text>[protein]-L-glutamate 5-O-methyl ester + H2O = L-glutamyl-[protein] + methanol + H(+)</text>
        <dbReference type="Rhea" id="RHEA:23236"/>
        <dbReference type="Rhea" id="RHEA-COMP:10208"/>
        <dbReference type="Rhea" id="RHEA-COMP:10311"/>
        <dbReference type="ChEBI" id="CHEBI:15377"/>
        <dbReference type="ChEBI" id="CHEBI:15378"/>
        <dbReference type="ChEBI" id="CHEBI:17790"/>
        <dbReference type="ChEBI" id="CHEBI:29973"/>
        <dbReference type="ChEBI" id="CHEBI:82795"/>
        <dbReference type="EC" id="3.1.1.61"/>
    </reaction>
</comment>
<dbReference type="Pfam" id="PF01339">
    <property type="entry name" value="CheB_methylest"/>
    <property type="match status" value="1"/>
</dbReference>
<comment type="similarity">
    <text evidence="5">Belongs to the CheB family.</text>
</comment>
<dbReference type="InterPro" id="IPR035909">
    <property type="entry name" value="CheB_C"/>
</dbReference>
<feature type="modified residue" description="4-aspartylphosphate" evidence="5 7">
    <location>
        <position position="52"/>
    </location>
</feature>
<comment type="PTM">
    <text evidence="5">Phosphorylated by CheA. Phosphorylation of the N-terminal regulatory domain activates the methylesterase activity.</text>
</comment>
<evidence type="ECO:0000259" key="8">
    <source>
        <dbReference type="PROSITE" id="PS50110"/>
    </source>
</evidence>
<dbReference type="InterPro" id="IPR000673">
    <property type="entry name" value="Sig_transdc_resp-reg_Me-estase"/>
</dbReference>
<dbReference type="GO" id="GO:0008168">
    <property type="term" value="F:methyltransferase activity"/>
    <property type="evidence" value="ECO:0007669"/>
    <property type="project" value="UniProtKB-KW"/>
</dbReference>
<dbReference type="EC" id="3.5.1.44" evidence="5"/>
<dbReference type="SMART" id="SM00448">
    <property type="entry name" value="REC"/>
    <property type="match status" value="1"/>
</dbReference>
<keyword evidence="5 7" id="KW-0597">Phosphoprotein</keyword>
<dbReference type="InterPro" id="IPR001789">
    <property type="entry name" value="Sig_transdc_resp-reg_receiver"/>
</dbReference>
<dbReference type="HAMAP" id="MF_00099">
    <property type="entry name" value="CheB_chemtxs"/>
    <property type="match status" value="1"/>
</dbReference>
<keyword evidence="3 5" id="KW-0378">Hydrolase</keyword>
<dbReference type="AlphaFoldDB" id="A0A9Q4C2S8"/>
<dbReference type="GO" id="GO:0000156">
    <property type="term" value="F:phosphorelay response regulator activity"/>
    <property type="evidence" value="ECO:0007669"/>
    <property type="project" value="InterPro"/>
</dbReference>
<comment type="catalytic activity">
    <reaction evidence="5">
        <text>L-glutaminyl-[protein] + H2O = L-glutamyl-[protein] + NH4(+)</text>
        <dbReference type="Rhea" id="RHEA:16441"/>
        <dbReference type="Rhea" id="RHEA-COMP:10207"/>
        <dbReference type="Rhea" id="RHEA-COMP:10208"/>
        <dbReference type="ChEBI" id="CHEBI:15377"/>
        <dbReference type="ChEBI" id="CHEBI:28938"/>
        <dbReference type="ChEBI" id="CHEBI:29973"/>
        <dbReference type="ChEBI" id="CHEBI:30011"/>
        <dbReference type="EC" id="3.5.1.44"/>
    </reaction>
</comment>
<sequence length="340" mass="36169">MEAVVADDSGFIRSVVSDILSKDGIEVIAQARNGEEAVEKVIEHRPDVVTMDVEMPERNGIEAVDDIMDEEPTPVVMFSSHTVEGSERTLEALEKGAVDFVSKPRGDGPGITAVEDEITRKVREGARASPQTVKDIQPSVEDEGVDASEAVVVVGASTGGPGVVESVLKGLPSTTGIRVAVVQHMPEVFTRRLAERLDERTDLNVYEASDGDVLEPGECAVAPGDGHLLFKNHYKGSTPMAVDNKTEVNNVMPAIDVTLRSAARYVEEDAYAVVLTGMGSDGARGADRLKRKGGTVIAQNEETCAVYGIPGSVVEDGNADEILPPEKIPNEILRQIGGEA</sequence>
<keyword evidence="10" id="KW-0808">Transferase</keyword>
<feature type="active site" evidence="5 6">
    <location>
        <position position="157"/>
    </location>
</feature>
<dbReference type="NCBIfam" id="NF001965">
    <property type="entry name" value="PRK00742.1"/>
    <property type="match status" value="1"/>
</dbReference>
<dbReference type="GO" id="GO:0032259">
    <property type="term" value="P:methylation"/>
    <property type="evidence" value="ECO:0007669"/>
    <property type="project" value="UniProtKB-KW"/>
</dbReference>
<dbReference type="Pfam" id="PF00072">
    <property type="entry name" value="Response_reg"/>
    <property type="match status" value="1"/>
</dbReference>
<organism evidence="10 11">
    <name type="scientific">Halorutilus salinus</name>
    <dbReference type="NCBI Taxonomy" id="2487751"/>
    <lineage>
        <taxon>Archaea</taxon>
        <taxon>Methanobacteriati</taxon>
        <taxon>Methanobacteriota</taxon>
        <taxon>Stenosarchaea group</taxon>
        <taxon>Halobacteria</taxon>
        <taxon>Halorutilales</taxon>
        <taxon>Halorutilaceae</taxon>
        <taxon>Halorutilus</taxon>
    </lineage>
</organism>
<dbReference type="Proteomes" id="UP001149411">
    <property type="component" value="Unassembled WGS sequence"/>
</dbReference>
<dbReference type="Gene3D" id="3.40.50.180">
    <property type="entry name" value="Methylesterase CheB, C-terminal domain"/>
    <property type="match status" value="1"/>
</dbReference>
<accession>A0A9Q4C2S8</accession>
<dbReference type="PANTHER" id="PTHR42872">
    <property type="entry name" value="PROTEIN-GLUTAMATE METHYLESTERASE/PROTEIN-GLUTAMINE GLUTAMINASE"/>
    <property type="match status" value="1"/>
</dbReference>
<comment type="domain">
    <text evidence="5">Contains a C-terminal catalytic domain, and an N-terminal region which modulates catalytic activity.</text>
</comment>
<dbReference type="EMBL" id="RKLV01000003">
    <property type="protein sequence ID" value="MCX2818418.1"/>
    <property type="molecule type" value="Genomic_DNA"/>
</dbReference>
<dbReference type="GO" id="GO:0006935">
    <property type="term" value="P:chemotaxis"/>
    <property type="evidence" value="ECO:0007669"/>
    <property type="project" value="UniProtKB-UniRule"/>
</dbReference>
<dbReference type="GO" id="GO:0008984">
    <property type="term" value="F:protein-glutamate methylesterase activity"/>
    <property type="evidence" value="ECO:0007669"/>
    <property type="project" value="UniProtKB-UniRule"/>
</dbReference>
<comment type="subcellular location">
    <subcellularLocation>
        <location evidence="5">Cytoplasm</location>
    </subcellularLocation>
</comment>
<feature type="active site" evidence="5 6">
    <location>
        <position position="184"/>
    </location>
</feature>
<dbReference type="PROSITE" id="PS50122">
    <property type="entry name" value="CHEB"/>
    <property type="match status" value="1"/>
</dbReference>
<dbReference type="SUPFAM" id="SSF52738">
    <property type="entry name" value="Methylesterase CheB, C-terminal domain"/>
    <property type="match status" value="1"/>
</dbReference>
<evidence type="ECO:0000256" key="3">
    <source>
        <dbReference type="ARBA" id="ARBA00022801"/>
    </source>
</evidence>
<dbReference type="GO" id="GO:0050568">
    <property type="term" value="F:protein-glutamine glutaminase activity"/>
    <property type="evidence" value="ECO:0007669"/>
    <property type="project" value="UniProtKB-UniRule"/>
</dbReference>
<dbReference type="SUPFAM" id="SSF52172">
    <property type="entry name" value="CheY-like"/>
    <property type="match status" value="1"/>
</dbReference>
<comment type="function">
    <text evidence="5">Involved in chemotaxis. Part of a chemotaxis signal transduction system that modulates chemotaxis in response to various stimuli. Catalyzes the demethylation of specific methylglutamate residues introduced into the chemoreceptors (methyl-accepting chemotaxis proteins or MCP) by CheR. Also mediates the irreversible deamidation of specific glutamine residues to glutamic acid.</text>
</comment>
<dbReference type="PIRSF" id="PIRSF000876">
    <property type="entry name" value="RR_chemtxs_CheB"/>
    <property type="match status" value="1"/>
</dbReference>
<dbReference type="InterPro" id="IPR008248">
    <property type="entry name" value="CheB-like"/>
</dbReference>
<dbReference type="CDD" id="cd17541">
    <property type="entry name" value="REC_CheB-like"/>
    <property type="match status" value="1"/>
</dbReference>
<dbReference type="CDD" id="cd16432">
    <property type="entry name" value="CheB_Rec"/>
    <property type="match status" value="1"/>
</dbReference>
<dbReference type="Gene3D" id="3.40.50.2300">
    <property type="match status" value="1"/>
</dbReference>
<protein>
    <recommendedName>
        <fullName evidence="5">Protein-glutamate methylesterase/protein-glutamine glutaminase</fullName>
        <ecNumber evidence="5">3.1.1.61</ecNumber>
        <ecNumber evidence="5">3.5.1.44</ecNumber>
    </recommendedName>
</protein>
<evidence type="ECO:0000259" key="9">
    <source>
        <dbReference type="PROSITE" id="PS50122"/>
    </source>
</evidence>
<keyword evidence="11" id="KW-1185">Reference proteome</keyword>
<evidence type="ECO:0000256" key="1">
    <source>
        <dbReference type="ARBA" id="ARBA00022490"/>
    </source>
</evidence>
<dbReference type="EC" id="3.1.1.61" evidence="5"/>
<evidence type="ECO:0000256" key="7">
    <source>
        <dbReference type="PROSITE-ProRule" id="PRU00169"/>
    </source>
</evidence>
<dbReference type="RefSeq" id="WP_266086253.1">
    <property type="nucleotide sequence ID" value="NZ_RKLV01000003.1"/>
</dbReference>
<keyword evidence="2 5" id="KW-0145">Chemotaxis</keyword>
<reference evidence="10" key="1">
    <citation type="submission" date="2022-09" db="EMBL/GenBank/DDBJ databases">
        <title>Haloadaptaus new haloarchaeum isolated from saline soil.</title>
        <authorList>
            <person name="Duran-Viseras A."/>
            <person name="Sanchez-Porro C."/>
            <person name="Ventosa A."/>
        </authorList>
    </citation>
    <scope>NUCLEOTIDE SEQUENCE</scope>
    <source>
        <strain evidence="10">F3-133</strain>
    </source>
</reference>
<comment type="caution">
    <text evidence="10">The sequence shown here is derived from an EMBL/GenBank/DDBJ whole genome shotgun (WGS) entry which is preliminary data.</text>
</comment>
<evidence type="ECO:0000256" key="4">
    <source>
        <dbReference type="ARBA" id="ARBA00048267"/>
    </source>
</evidence>
<evidence type="ECO:0000313" key="11">
    <source>
        <dbReference type="Proteomes" id="UP001149411"/>
    </source>
</evidence>
<dbReference type="PANTHER" id="PTHR42872:SF6">
    <property type="entry name" value="PROTEIN-GLUTAMATE METHYLESTERASE_PROTEIN-GLUTAMINE GLUTAMINASE"/>
    <property type="match status" value="1"/>
</dbReference>